<dbReference type="AlphaFoldDB" id="A0A811G7Q1"/>
<sequence>MTFGPWLKEKTYRSQVKAADIPRWVTPSQKFWVTHRGARRSFNRLHELINDGTLFTYLNPPEGVTCDVKSTTNLLEGGINKQLKDLARAHRGTFDEHQRIIMDWWLYVRTENPVPPLQLALEQDFGRKGEQKARAAWAKEEIKRRGHADGRPAAYDTGIDSEWNPLLSLEPKIV</sequence>
<reference evidence="1 2" key="1">
    <citation type="submission" date="2020-02" db="EMBL/GenBank/DDBJ databases">
        <authorList>
            <person name="Brisse S."/>
        </authorList>
    </citation>
    <scope>NUCLEOTIDE SEQUENCE [LARGE SCALE GENOMIC DNA]</scope>
    <source>
        <strain evidence="1">CIP107547</strain>
    </source>
</reference>
<protein>
    <submittedName>
        <fullName evidence="1">IS256-like element IS1249 family transposase</fullName>
    </submittedName>
</protein>
<dbReference type="Proteomes" id="UP000480222">
    <property type="component" value="Unassembled WGS sequence"/>
</dbReference>
<dbReference type="EMBL" id="CADDAV010000029">
    <property type="protein sequence ID" value="CAB0620026.1"/>
    <property type="molecule type" value="Genomic_DNA"/>
</dbReference>
<evidence type="ECO:0000313" key="2">
    <source>
        <dbReference type="Proteomes" id="UP000480222"/>
    </source>
</evidence>
<proteinExistence type="predicted"/>
<accession>A0A811G7Q1</accession>
<evidence type="ECO:0000313" key="1">
    <source>
        <dbReference type="EMBL" id="CAB0620026.1"/>
    </source>
</evidence>
<organism evidence="1 2">
    <name type="scientific">Corynebacterium diphtheriae</name>
    <dbReference type="NCBI Taxonomy" id="1717"/>
    <lineage>
        <taxon>Bacteria</taxon>
        <taxon>Bacillati</taxon>
        <taxon>Actinomycetota</taxon>
        <taxon>Actinomycetes</taxon>
        <taxon>Mycobacteriales</taxon>
        <taxon>Corynebacteriaceae</taxon>
        <taxon>Corynebacterium</taxon>
    </lineage>
</organism>
<name>A0A811G7Q1_CORDP</name>
<comment type="caution">
    <text evidence="1">The sequence shown here is derived from an EMBL/GenBank/DDBJ whole genome shotgun (WGS) entry which is preliminary data.</text>
</comment>
<gene>
    <name evidence="1" type="ORF">CIP107547_02221</name>
</gene>